<dbReference type="AlphaFoldDB" id="A0A2T7P6T2"/>
<sequence length="330" mass="36918">MIRVEFELRGKSDGFVDASMGSTLRINFHKMSGTVTVSPSYTGKSQTTTTLSQHRVTSGENVVTVDFPDFTWREGSGNIILLEFGDVMVNSLTLVDIQLERRPMTGEKVQTVHKSDKMIMDAIDVDFWWREPESMRVVNGESGQMWEGVDYFRVSLPVPWNGGFAQVFVMYQDGNARLLPLAPPGVDWIPFGSSVLIGQNDPTQLRPSAPISMVTFHPSSLRFNISYRDGGSAVVKLSVGMAHTEVTVYEIKDARPDPSRPRPFATLRSMYLEDGNSDCDSVLVNGQKYFPILGSWEEVAGNSFVFFRRCESKHLTLSPDIKIDVKKTDL</sequence>
<gene>
    <name evidence="1" type="ORF">C0Q70_11731</name>
</gene>
<protein>
    <submittedName>
        <fullName evidence="1">Uncharacterized protein</fullName>
    </submittedName>
</protein>
<proteinExistence type="predicted"/>
<accession>A0A2T7P6T2</accession>
<evidence type="ECO:0000313" key="2">
    <source>
        <dbReference type="Proteomes" id="UP000245119"/>
    </source>
</evidence>
<dbReference type="Proteomes" id="UP000245119">
    <property type="component" value="Linkage Group LG6"/>
</dbReference>
<dbReference type="OrthoDB" id="6080033at2759"/>
<reference evidence="1 2" key="1">
    <citation type="submission" date="2018-04" db="EMBL/GenBank/DDBJ databases">
        <title>The genome of golden apple snail Pomacea canaliculata provides insight into stress tolerance and invasive adaptation.</title>
        <authorList>
            <person name="Liu C."/>
            <person name="Liu B."/>
            <person name="Ren Y."/>
            <person name="Zhang Y."/>
            <person name="Wang H."/>
            <person name="Li S."/>
            <person name="Jiang F."/>
            <person name="Yin L."/>
            <person name="Zhang G."/>
            <person name="Qian W."/>
            <person name="Fan W."/>
        </authorList>
    </citation>
    <scope>NUCLEOTIDE SEQUENCE [LARGE SCALE GENOMIC DNA]</scope>
    <source>
        <strain evidence="1">SZHN2017</strain>
        <tissue evidence="1">Muscle</tissue>
    </source>
</reference>
<comment type="caution">
    <text evidence="1">The sequence shown here is derived from an EMBL/GenBank/DDBJ whole genome shotgun (WGS) entry which is preliminary data.</text>
</comment>
<dbReference type="EMBL" id="PZQS01000006">
    <property type="protein sequence ID" value="PVD29134.1"/>
    <property type="molecule type" value="Genomic_DNA"/>
</dbReference>
<name>A0A2T7P6T2_POMCA</name>
<organism evidence="1 2">
    <name type="scientific">Pomacea canaliculata</name>
    <name type="common">Golden apple snail</name>
    <dbReference type="NCBI Taxonomy" id="400727"/>
    <lineage>
        <taxon>Eukaryota</taxon>
        <taxon>Metazoa</taxon>
        <taxon>Spiralia</taxon>
        <taxon>Lophotrochozoa</taxon>
        <taxon>Mollusca</taxon>
        <taxon>Gastropoda</taxon>
        <taxon>Caenogastropoda</taxon>
        <taxon>Architaenioglossa</taxon>
        <taxon>Ampullarioidea</taxon>
        <taxon>Ampullariidae</taxon>
        <taxon>Pomacea</taxon>
    </lineage>
</organism>
<keyword evidence="2" id="KW-1185">Reference proteome</keyword>
<evidence type="ECO:0000313" key="1">
    <source>
        <dbReference type="EMBL" id="PVD29134.1"/>
    </source>
</evidence>